<proteinExistence type="predicted"/>
<gene>
    <name evidence="2" type="ORF">GCM10023213_34580</name>
</gene>
<comment type="caution">
    <text evidence="2">The sequence shown here is derived from an EMBL/GenBank/DDBJ whole genome shotgun (WGS) entry which is preliminary data.</text>
</comment>
<keyword evidence="3" id="KW-1185">Reference proteome</keyword>
<organism evidence="2 3">
    <name type="scientific">Prosthecobacter algae</name>
    <dbReference type="NCBI Taxonomy" id="1144682"/>
    <lineage>
        <taxon>Bacteria</taxon>
        <taxon>Pseudomonadati</taxon>
        <taxon>Verrucomicrobiota</taxon>
        <taxon>Verrucomicrobiia</taxon>
        <taxon>Verrucomicrobiales</taxon>
        <taxon>Verrucomicrobiaceae</taxon>
        <taxon>Prosthecobacter</taxon>
    </lineage>
</organism>
<dbReference type="EMBL" id="BAABIA010000007">
    <property type="protein sequence ID" value="GAA5144399.1"/>
    <property type="molecule type" value="Genomic_DNA"/>
</dbReference>
<evidence type="ECO:0000313" key="2">
    <source>
        <dbReference type="EMBL" id="GAA5144399.1"/>
    </source>
</evidence>
<dbReference type="Proteomes" id="UP001499852">
    <property type="component" value="Unassembled WGS sequence"/>
</dbReference>
<evidence type="ECO:0000256" key="1">
    <source>
        <dbReference type="SAM" id="MobiDB-lite"/>
    </source>
</evidence>
<protein>
    <submittedName>
        <fullName evidence="2">Uncharacterized protein</fullName>
    </submittedName>
</protein>
<sequence>MRAQQDPPQVPPTEAETKQEKQLPPPRKATPPLASPAAKQASPPELVEKEMEMAVKD</sequence>
<name>A0ABP9PCJ6_9BACT</name>
<reference evidence="3" key="1">
    <citation type="journal article" date="2019" name="Int. J. Syst. Evol. Microbiol.">
        <title>The Global Catalogue of Microorganisms (GCM) 10K type strain sequencing project: providing services to taxonomists for standard genome sequencing and annotation.</title>
        <authorList>
            <consortium name="The Broad Institute Genomics Platform"/>
            <consortium name="The Broad Institute Genome Sequencing Center for Infectious Disease"/>
            <person name="Wu L."/>
            <person name="Ma J."/>
        </authorList>
    </citation>
    <scope>NUCLEOTIDE SEQUENCE [LARGE SCALE GENOMIC DNA]</scope>
    <source>
        <strain evidence="3">JCM 18053</strain>
    </source>
</reference>
<evidence type="ECO:0000313" key="3">
    <source>
        <dbReference type="Proteomes" id="UP001499852"/>
    </source>
</evidence>
<feature type="compositionally biased region" description="Basic and acidic residues" evidence="1">
    <location>
        <begin position="46"/>
        <end position="57"/>
    </location>
</feature>
<accession>A0ABP9PCJ6</accession>
<dbReference type="RefSeq" id="WP_345737648.1">
    <property type="nucleotide sequence ID" value="NZ_BAABIA010000007.1"/>
</dbReference>
<feature type="region of interest" description="Disordered" evidence="1">
    <location>
        <begin position="1"/>
        <end position="57"/>
    </location>
</feature>